<dbReference type="HOGENOM" id="CLU_743707_0_0_5"/>
<feature type="transmembrane region" description="Helical" evidence="7">
    <location>
        <begin position="136"/>
        <end position="156"/>
    </location>
</feature>
<dbReference type="InterPro" id="IPR051788">
    <property type="entry name" value="MFS_Transporter"/>
</dbReference>
<dbReference type="EMBL" id="AOSK01000111">
    <property type="protein sequence ID" value="EYD74628.1"/>
    <property type="molecule type" value="Genomic_DNA"/>
</dbReference>
<reference evidence="8 9" key="1">
    <citation type="submission" date="2013-02" db="EMBL/GenBank/DDBJ databases">
        <authorList>
            <person name="Fiebig A."/>
            <person name="Goeker M."/>
            <person name="Klenk H.-P.P."/>
        </authorList>
    </citation>
    <scope>NUCLEOTIDE SEQUENCE [LARGE SCALE GENOMIC DNA]</scope>
    <source>
        <strain evidence="8 9">DSM 19309</strain>
    </source>
</reference>
<keyword evidence="4 7" id="KW-0812">Transmembrane</keyword>
<evidence type="ECO:0000256" key="2">
    <source>
        <dbReference type="ARBA" id="ARBA00008335"/>
    </source>
</evidence>
<feature type="transmembrane region" description="Helical" evidence="7">
    <location>
        <begin position="102"/>
        <end position="124"/>
    </location>
</feature>
<dbReference type="RefSeq" id="WP_037282402.1">
    <property type="nucleotide sequence ID" value="NZ_KK088604.1"/>
</dbReference>
<evidence type="ECO:0000256" key="1">
    <source>
        <dbReference type="ARBA" id="ARBA00004127"/>
    </source>
</evidence>
<sequence>MTIAARSTPPGFASRLFLSGTLAFLAAGAGPALTGVSLTVWSEAFHLGPGEGGALLAANGAGSLTALLLGLAGLPGIGLRLGLGTFALGAALLGLAPSWGLLLAAGFVTGLGFGQIIAAVNRAFLGGFGERGPGMVGLVNAIYGLGAILSPLLFLWAGSRPTAVYLAIAALAVLALLLARPDPNPAPRGLPDLRSRRLLVTLFIFGNGLIEGASAGFGASALIDAGIAADTAARLTSAFFAAYLLSRLSLYWLARHVGSDRLFLLGAGGAGLCMAVAALGAPAPGFVLAGAFVGMIFPAHYVWATGILGDDPRMTSAILAVALLGGTLAPLVLRPLLGMTGEAGLFWIVTLAALSLAALFALLKGRAPVPA</sequence>
<evidence type="ECO:0000256" key="5">
    <source>
        <dbReference type="ARBA" id="ARBA00022989"/>
    </source>
</evidence>
<dbReference type="STRING" id="442562.Rumeso_03924"/>
<feature type="transmembrane region" description="Helical" evidence="7">
    <location>
        <begin position="286"/>
        <end position="304"/>
    </location>
</feature>
<comment type="caution">
    <text evidence="8">The sequence shown here is derived from an EMBL/GenBank/DDBJ whole genome shotgun (WGS) entry which is preliminary data.</text>
</comment>
<keyword evidence="3" id="KW-0813">Transport</keyword>
<feature type="transmembrane region" description="Helical" evidence="7">
    <location>
        <begin position="162"/>
        <end position="179"/>
    </location>
</feature>
<proteinExistence type="inferred from homology"/>
<dbReference type="SUPFAM" id="SSF103473">
    <property type="entry name" value="MFS general substrate transporter"/>
    <property type="match status" value="1"/>
</dbReference>
<evidence type="ECO:0000313" key="8">
    <source>
        <dbReference type="EMBL" id="EYD74628.1"/>
    </source>
</evidence>
<feature type="transmembrane region" description="Helical" evidence="7">
    <location>
        <begin position="199"/>
        <end position="223"/>
    </location>
</feature>
<name>A0A017HKF7_9RHOB</name>
<dbReference type="AlphaFoldDB" id="A0A017HKF7"/>
<dbReference type="OrthoDB" id="581345at2"/>
<feature type="transmembrane region" description="Helical" evidence="7">
    <location>
        <begin position="345"/>
        <end position="363"/>
    </location>
</feature>
<feature type="transmembrane region" description="Helical" evidence="7">
    <location>
        <begin position="261"/>
        <end position="280"/>
    </location>
</feature>
<gene>
    <name evidence="8" type="ORF">Rumeso_03924</name>
</gene>
<organism evidence="8 9">
    <name type="scientific">Rubellimicrobium mesophilum DSM 19309</name>
    <dbReference type="NCBI Taxonomy" id="442562"/>
    <lineage>
        <taxon>Bacteria</taxon>
        <taxon>Pseudomonadati</taxon>
        <taxon>Pseudomonadota</taxon>
        <taxon>Alphaproteobacteria</taxon>
        <taxon>Rhodobacterales</taxon>
        <taxon>Roseobacteraceae</taxon>
        <taxon>Rubellimicrobium</taxon>
    </lineage>
</organism>
<evidence type="ECO:0000256" key="4">
    <source>
        <dbReference type="ARBA" id="ARBA00022692"/>
    </source>
</evidence>
<keyword evidence="5 7" id="KW-1133">Transmembrane helix</keyword>
<feature type="transmembrane region" description="Helical" evidence="7">
    <location>
        <begin position="316"/>
        <end position="333"/>
    </location>
</feature>
<dbReference type="Gene3D" id="1.20.1250.20">
    <property type="entry name" value="MFS general substrate transporter like domains"/>
    <property type="match status" value="1"/>
</dbReference>
<dbReference type="GO" id="GO:0012505">
    <property type="term" value="C:endomembrane system"/>
    <property type="evidence" value="ECO:0007669"/>
    <property type="project" value="UniProtKB-SubCell"/>
</dbReference>
<protein>
    <recommendedName>
        <fullName evidence="10">Major facilitator superfamily (MFS) profile domain-containing protein</fullName>
    </recommendedName>
</protein>
<keyword evidence="6 7" id="KW-0472">Membrane</keyword>
<feature type="transmembrane region" description="Helical" evidence="7">
    <location>
        <begin position="79"/>
        <end position="96"/>
    </location>
</feature>
<dbReference type="InterPro" id="IPR036259">
    <property type="entry name" value="MFS_trans_sf"/>
</dbReference>
<evidence type="ECO:0000256" key="3">
    <source>
        <dbReference type="ARBA" id="ARBA00022448"/>
    </source>
</evidence>
<dbReference type="PANTHER" id="PTHR23514">
    <property type="entry name" value="BYPASS OF STOP CODON PROTEIN 6"/>
    <property type="match status" value="1"/>
</dbReference>
<comment type="similarity">
    <text evidence="2">Belongs to the major facilitator superfamily.</text>
</comment>
<evidence type="ECO:0000256" key="6">
    <source>
        <dbReference type="ARBA" id="ARBA00023136"/>
    </source>
</evidence>
<comment type="subcellular location">
    <subcellularLocation>
        <location evidence="1">Endomembrane system</location>
        <topology evidence="1">Multi-pass membrane protein</topology>
    </subcellularLocation>
</comment>
<feature type="transmembrane region" description="Helical" evidence="7">
    <location>
        <begin position="53"/>
        <end position="72"/>
    </location>
</feature>
<evidence type="ECO:0008006" key="10">
    <source>
        <dbReference type="Google" id="ProtNLM"/>
    </source>
</evidence>
<evidence type="ECO:0000256" key="7">
    <source>
        <dbReference type="SAM" id="Phobius"/>
    </source>
</evidence>
<accession>A0A017HKF7</accession>
<dbReference type="GO" id="GO:0016020">
    <property type="term" value="C:membrane"/>
    <property type="evidence" value="ECO:0007669"/>
    <property type="project" value="TreeGrafter"/>
</dbReference>
<dbReference type="PANTHER" id="PTHR23514:SF3">
    <property type="entry name" value="BYPASS OF STOP CODON PROTEIN 6"/>
    <property type="match status" value="1"/>
</dbReference>
<feature type="transmembrane region" description="Helical" evidence="7">
    <location>
        <begin position="235"/>
        <end position="254"/>
    </location>
</feature>
<keyword evidence="9" id="KW-1185">Reference proteome</keyword>
<evidence type="ECO:0000313" key="9">
    <source>
        <dbReference type="Proteomes" id="UP000019666"/>
    </source>
</evidence>
<dbReference type="Proteomes" id="UP000019666">
    <property type="component" value="Unassembled WGS sequence"/>
</dbReference>